<dbReference type="PANTHER" id="PTHR30024">
    <property type="entry name" value="ALIPHATIC SULFONATES-BINDING PROTEIN-RELATED"/>
    <property type="match status" value="1"/>
</dbReference>
<name>A0A7C8GR01_9BACI</name>
<dbReference type="InterPro" id="IPR015168">
    <property type="entry name" value="SsuA/THI5"/>
</dbReference>
<keyword evidence="3 4" id="KW-0732">Signal</keyword>
<evidence type="ECO:0000256" key="2">
    <source>
        <dbReference type="ARBA" id="ARBA00010742"/>
    </source>
</evidence>
<dbReference type="RefSeq" id="WP_153406416.1">
    <property type="nucleotide sequence ID" value="NZ_ML762445.1"/>
</dbReference>
<dbReference type="Proteomes" id="UP000480246">
    <property type="component" value="Unassembled WGS sequence"/>
</dbReference>
<dbReference type="GO" id="GO:0042597">
    <property type="term" value="C:periplasmic space"/>
    <property type="evidence" value="ECO:0007669"/>
    <property type="project" value="UniProtKB-SubCell"/>
</dbReference>
<sequence length="333" mass="36025">MKRLLIIALVTLFVLGGCSNSSGAEDELKKITIAEPLHLIGYLPLYVAINEGYFEEEGLDVEVVTSTGGAHVTSVVSGEAWGNIGGPESNQMANDGSGDPIKSVVNVVNRANVYIMAETSQKLEGNSEQDLKEFLKGKTIAAGRYGGSPNLLTRSLLMNVGLDPDKDVVLEEPSDGSAVLSLVENGQADMAVGAEPQINNGIAKGIWNEPFYKFPDLGDYAYSVLSVKQSTIEEEPEVVQSFVNGIVRGLKAVAEDKELAMKVLKDEFSTSSDEDLQASLDRAYADNLWSIDGYISEESVANVMEVVEKTGVYTEGYEYDSLIDMQFVEKINQ</sequence>
<dbReference type="EMBL" id="WEID01000098">
    <property type="protein sequence ID" value="KAB8126984.1"/>
    <property type="molecule type" value="Genomic_DNA"/>
</dbReference>
<accession>A0A7C8GR01</accession>
<dbReference type="PROSITE" id="PS51257">
    <property type="entry name" value="PROKAR_LIPOPROTEIN"/>
    <property type="match status" value="1"/>
</dbReference>
<dbReference type="Pfam" id="PF09084">
    <property type="entry name" value="NMT1"/>
    <property type="match status" value="1"/>
</dbReference>
<evidence type="ECO:0000259" key="5">
    <source>
        <dbReference type="Pfam" id="PF09084"/>
    </source>
</evidence>
<feature type="domain" description="SsuA/THI5-like" evidence="5">
    <location>
        <begin position="43"/>
        <end position="256"/>
    </location>
</feature>
<keyword evidence="7" id="KW-1185">Reference proteome</keyword>
<dbReference type="SUPFAM" id="SSF53850">
    <property type="entry name" value="Periplasmic binding protein-like II"/>
    <property type="match status" value="1"/>
</dbReference>
<evidence type="ECO:0000256" key="3">
    <source>
        <dbReference type="ARBA" id="ARBA00022729"/>
    </source>
</evidence>
<evidence type="ECO:0000256" key="4">
    <source>
        <dbReference type="SAM" id="SignalP"/>
    </source>
</evidence>
<feature type="chain" id="PRO_5029016419" evidence="4">
    <location>
        <begin position="24"/>
        <end position="333"/>
    </location>
</feature>
<dbReference type="AlphaFoldDB" id="A0A7C8GR01"/>
<dbReference type="Gene3D" id="3.40.190.10">
    <property type="entry name" value="Periplasmic binding protein-like II"/>
    <property type="match status" value="2"/>
</dbReference>
<gene>
    <name evidence="6" type="ORF">F9U64_18785</name>
</gene>
<reference evidence="6 7" key="1">
    <citation type="submission" date="2019-10" db="EMBL/GenBank/DDBJ databases">
        <title>Gracilibacillus sp. nov. isolated from rice seeds.</title>
        <authorList>
            <person name="He S."/>
        </authorList>
    </citation>
    <scope>NUCLEOTIDE SEQUENCE [LARGE SCALE GENOMIC DNA]</scope>
    <source>
        <strain evidence="6 7">TD8</strain>
    </source>
</reference>
<feature type="signal peptide" evidence="4">
    <location>
        <begin position="1"/>
        <end position="23"/>
    </location>
</feature>
<evidence type="ECO:0000256" key="1">
    <source>
        <dbReference type="ARBA" id="ARBA00004418"/>
    </source>
</evidence>
<organism evidence="6 7">
    <name type="scientific">Gracilibacillus oryzae</name>
    <dbReference type="NCBI Taxonomy" id="1672701"/>
    <lineage>
        <taxon>Bacteria</taxon>
        <taxon>Bacillati</taxon>
        <taxon>Bacillota</taxon>
        <taxon>Bacilli</taxon>
        <taxon>Bacillales</taxon>
        <taxon>Bacillaceae</taxon>
        <taxon>Gracilibacillus</taxon>
    </lineage>
</organism>
<comment type="similarity">
    <text evidence="2">Belongs to the bacterial solute-binding protein SsuA/TauA family.</text>
</comment>
<dbReference type="OrthoDB" id="9815602at2"/>
<dbReference type="PANTHER" id="PTHR30024:SF47">
    <property type="entry name" value="TAURINE-BINDING PERIPLASMIC PROTEIN"/>
    <property type="match status" value="1"/>
</dbReference>
<protein>
    <submittedName>
        <fullName evidence="6">ABC transporter substrate-binding protein</fullName>
    </submittedName>
</protein>
<comment type="caution">
    <text evidence="6">The sequence shown here is derived from an EMBL/GenBank/DDBJ whole genome shotgun (WGS) entry which is preliminary data.</text>
</comment>
<evidence type="ECO:0000313" key="7">
    <source>
        <dbReference type="Proteomes" id="UP000480246"/>
    </source>
</evidence>
<evidence type="ECO:0000313" key="6">
    <source>
        <dbReference type="EMBL" id="KAB8126984.1"/>
    </source>
</evidence>
<comment type="subcellular location">
    <subcellularLocation>
        <location evidence="1">Periplasm</location>
    </subcellularLocation>
</comment>
<proteinExistence type="inferred from homology"/>